<keyword evidence="3" id="KW-1185">Reference proteome</keyword>
<proteinExistence type="predicted"/>
<feature type="region of interest" description="Disordered" evidence="1">
    <location>
        <begin position="44"/>
        <end position="65"/>
    </location>
</feature>
<dbReference type="RefSeq" id="WP_099952450.1">
    <property type="nucleotide sequence ID" value="NZ_CP028843.1"/>
</dbReference>
<evidence type="ECO:0000313" key="3">
    <source>
        <dbReference type="Proteomes" id="UP000244755"/>
    </source>
</evidence>
<dbReference type="OrthoDB" id="8005510at2"/>
<gene>
    <name evidence="2" type="ORF">DA075_06060</name>
</gene>
<protein>
    <submittedName>
        <fullName evidence="2">Uncharacterized protein</fullName>
    </submittedName>
</protein>
<evidence type="ECO:0000256" key="1">
    <source>
        <dbReference type="SAM" id="MobiDB-lite"/>
    </source>
</evidence>
<dbReference type="Proteomes" id="UP000244755">
    <property type="component" value="Chromosome 1"/>
</dbReference>
<sequence>MTQKAETGPLQARLARLARAGSDAARARAREAANALAADIQQELARDPPGGRAEATETPGGGAVTVEAPGLIAREFGTARRAARPVVGPAIARLTGRG</sequence>
<name>A0A2R4WG95_9HYPH</name>
<evidence type="ECO:0000313" key="2">
    <source>
        <dbReference type="EMBL" id="AWB20548.1"/>
    </source>
</evidence>
<reference evidence="2 3" key="1">
    <citation type="submission" date="2018-04" db="EMBL/GenBank/DDBJ databases">
        <title>Methylobacterium sp. PR1016A genome.</title>
        <authorList>
            <person name="Park W."/>
        </authorList>
    </citation>
    <scope>NUCLEOTIDE SEQUENCE [LARGE SCALE GENOMIC DNA]</scope>
    <source>
        <strain evidence="2 3">PR1016A</strain>
    </source>
</reference>
<dbReference type="KEGG" id="mee:DA075_06060"/>
<accession>A0A2R4WG95</accession>
<organism evidence="2 3">
    <name type="scientific">Methylobacterium currus</name>
    <dbReference type="NCBI Taxonomy" id="2051553"/>
    <lineage>
        <taxon>Bacteria</taxon>
        <taxon>Pseudomonadati</taxon>
        <taxon>Pseudomonadota</taxon>
        <taxon>Alphaproteobacteria</taxon>
        <taxon>Hyphomicrobiales</taxon>
        <taxon>Methylobacteriaceae</taxon>
        <taxon>Methylobacterium</taxon>
    </lineage>
</organism>
<dbReference type="AlphaFoldDB" id="A0A2R4WG95"/>
<dbReference type="EMBL" id="CP028843">
    <property type="protein sequence ID" value="AWB20548.1"/>
    <property type="molecule type" value="Genomic_DNA"/>
</dbReference>